<sequence>MSKRTWPLSAGAVMLSAAIALGSGGIATAAPPEAHAVTRHAANDATSEGKALFRAIYFGVGPQVAEVRAKLSDNSYASFVQTASTQTGQEQAADNVVSAIEAKNSKFFANFHSALTSGDVMRVDAKFKQVQKVMTETLASAPQQIDAVAKSDTANPLAAVPVFIWAAAVWDVAAAVNYAVGVNVAVAAAAVVVVYAKVAFWPSAVTAGSQLESENTISEFSAALAQD</sequence>
<comment type="caution">
    <text evidence="2">The sequence shown here is derived from an EMBL/GenBank/DDBJ whole genome shotgun (WGS) entry which is preliminary data.</text>
</comment>
<dbReference type="InterPro" id="IPR023888">
    <property type="entry name" value="SdpC-like"/>
</dbReference>
<evidence type="ECO:0000256" key="1">
    <source>
        <dbReference type="SAM" id="SignalP"/>
    </source>
</evidence>
<reference evidence="2 3" key="1">
    <citation type="submission" date="2024-06" db="EMBL/GenBank/DDBJ databases">
        <title>Sorghum-associated microbial communities from plants grown in Nebraska, USA.</title>
        <authorList>
            <person name="Schachtman D."/>
        </authorList>
    </citation>
    <scope>NUCLEOTIDE SEQUENCE [LARGE SCALE GENOMIC DNA]</scope>
    <source>
        <strain evidence="2 3">3552</strain>
    </source>
</reference>
<evidence type="ECO:0000313" key="3">
    <source>
        <dbReference type="Proteomes" id="UP001549307"/>
    </source>
</evidence>
<name>A0ABV2P7F4_9MICC</name>
<keyword evidence="3" id="KW-1185">Reference proteome</keyword>
<dbReference type="EMBL" id="JBEPSN010000006">
    <property type="protein sequence ID" value="MET4540710.1"/>
    <property type="molecule type" value="Genomic_DNA"/>
</dbReference>
<feature type="signal peptide" evidence="1">
    <location>
        <begin position="1"/>
        <end position="29"/>
    </location>
</feature>
<accession>A0ABV2P7F4</accession>
<gene>
    <name evidence="2" type="ORF">ABIE37_002498</name>
</gene>
<proteinExistence type="predicted"/>
<organism evidence="2 3">
    <name type="scientific">Arthrobacter bambusae</name>
    <dbReference type="NCBI Taxonomy" id="1338426"/>
    <lineage>
        <taxon>Bacteria</taxon>
        <taxon>Bacillati</taxon>
        <taxon>Actinomycetota</taxon>
        <taxon>Actinomycetes</taxon>
        <taxon>Micrococcales</taxon>
        <taxon>Micrococcaceae</taxon>
        <taxon>Arthrobacter</taxon>
    </lineage>
</organism>
<dbReference type="RefSeq" id="WP_354229979.1">
    <property type="nucleotide sequence ID" value="NZ_JBEPSN010000006.1"/>
</dbReference>
<keyword evidence="1" id="KW-0732">Signal</keyword>
<dbReference type="Proteomes" id="UP001549307">
    <property type="component" value="Unassembled WGS sequence"/>
</dbReference>
<dbReference type="Pfam" id="PF26137">
    <property type="entry name" value="Toxin_SdpC"/>
    <property type="match status" value="1"/>
</dbReference>
<dbReference type="GeneID" id="92753434"/>
<protein>
    <submittedName>
        <fullName evidence="2">SdpC family antimicrobial peptide</fullName>
    </submittedName>
</protein>
<feature type="chain" id="PRO_5047340246" evidence="1">
    <location>
        <begin position="30"/>
        <end position="227"/>
    </location>
</feature>
<evidence type="ECO:0000313" key="2">
    <source>
        <dbReference type="EMBL" id="MET4540710.1"/>
    </source>
</evidence>